<comment type="pathway">
    <text evidence="2">Pyrimidine metabolism; UMP biosynthesis via salvage pathway; UMP from uracil: step 1/1.</text>
</comment>
<gene>
    <name evidence="11" type="ORF">OHK93_008742</name>
</gene>
<dbReference type="SUPFAM" id="SSF53271">
    <property type="entry name" value="PRTase-like"/>
    <property type="match status" value="1"/>
</dbReference>
<dbReference type="PANTHER" id="PTHR32315:SF4">
    <property type="entry name" value="URACIL PHOSPHORIBOSYLTRANSFERASE, CHLOROPLASTIC"/>
    <property type="match status" value="1"/>
</dbReference>
<evidence type="ECO:0000256" key="2">
    <source>
        <dbReference type="ARBA" id="ARBA00005180"/>
    </source>
</evidence>
<name>A0AA43QN13_9LECA</name>
<dbReference type="Proteomes" id="UP001161017">
    <property type="component" value="Unassembled WGS sequence"/>
</dbReference>
<dbReference type="GO" id="GO:0005525">
    <property type="term" value="F:GTP binding"/>
    <property type="evidence" value="ECO:0007669"/>
    <property type="project" value="UniProtKB-KW"/>
</dbReference>
<evidence type="ECO:0000313" key="11">
    <source>
        <dbReference type="EMBL" id="MDI1489463.1"/>
    </source>
</evidence>
<evidence type="ECO:0000259" key="10">
    <source>
        <dbReference type="Pfam" id="PF14681"/>
    </source>
</evidence>
<dbReference type="InterPro" id="IPR029057">
    <property type="entry name" value="PRTase-like"/>
</dbReference>
<keyword evidence="12" id="KW-1185">Reference proteome</keyword>
<dbReference type="PANTHER" id="PTHR32315">
    <property type="entry name" value="ADENINE PHOSPHORIBOSYLTRANSFERASE"/>
    <property type="match status" value="1"/>
</dbReference>
<comment type="cofactor">
    <cofactor evidence="1">
        <name>Mg(2+)</name>
        <dbReference type="ChEBI" id="CHEBI:18420"/>
    </cofactor>
</comment>
<comment type="caution">
    <text evidence="11">The sequence shown here is derived from an EMBL/GenBank/DDBJ whole genome shotgun (WGS) entry which is preliminary data.</text>
</comment>
<dbReference type="InterPro" id="IPR050054">
    <property type="entry name" value="UPRTase/APRTase"/>
</dbReference>
<evidence type="ECO:0000256" key="5">
    <source>
        <dbReference type="ARBA" id="ARBA00022533"/>
    </source>
</evidence>
<sequence>MAALGQELKKLSRTICLIMDRVSGVEAGMESLDATLYFHLSTHPCLLAKLSQLRSSRTTARDTKSLVHEITLILACAALSTALTPISSGQEDITPLNHPYIPTTTTPSLALVPILRSGLAMLDALQLLLPTAVPVHHLGLYREPSTLQPVEYYNNLPYHAPPPHAHTNTGVPEIAILLDPIIATGGTSAAAIQTLLEWGVRKVVVVAVLGTVEGVGRAAGVVAEGGWGGGGEGGGGLGWGGG</sequence>
<reference evidence="11" key="1">
    <citation type="journal article" date="2023" name="Genome Biol. Evol.">
        <title>First Whole Genome Sequence and Flow Cytometry Genome Size Data for the Lichen-Forming Fungus Ramalina farinacea (Ascomycota).</title>
        <authorList>
            <person name="Llewellyn T."/>
            <person name="Mian S."/>
            <person name="Hill R."/>
            <person name="Leitch I.J."/>
            <person name="Gaya E."/>
        </authorList>
    </citation>
    <scope>NUCLEOTIDE SEQUENCE</scope>
    <source>
        <strain evidence="11">LIQ254RAFAR</strain>
    </source>
</reference>
<dbReference type="Pfam" id="PF14681">
    <property type="entry name" value="UPRTase"/>
    <property type="match status" value="1"/>
</dbReference>
<keyword evidence="5" id="KW-0021">Allosteric enzyme</keyword>
<keyword evidence="8" id="KW-0547">Nucleotide-binding</keyword>
<evidence type="ECO:0000256" key="4">
    <source>
        <dbReference type="ARBA" id="ARBA00011894"/>
    </source>
</evidence>
<keyword evidence="7" id="KW-0808">Transferase</keyword>
<evidence type="ECO:0000256" key="7">
    <source>
        <dbReference type="ARBA" id="ARBA00022679"/>
    </source>
</evidence>
<evidence type="ECO:0000256" key="6">
    <source>
        <dbReference type="ARBA" id="ARBA00022676"/>
    </source>
</evidence>
<evidence type="ECO:0000256" key="1">
    <source>
        <dbReference type="ARBA" id="ARBA00001946"/>
    </source>
</evidence>
<organism evidence="11 12">
    <name type="scientific">Ramalina farinacea</name>
    <dbReference type="NCBI Taxonomy" id="258253"/>
    <lineage>
        <taxon>Eukaryota</taxon>
        <taxon>Fungi</taxon>
        <taxon>Dikarya</taxon>
        <taxon>Ascomycota</taxon>
        <taxon>Pezizomycotina</taxon>
        <taxon>Lecanoromycetes</taxon>
        <taxon>OSLEUM clade</taxon>
        <taxon>Lecanoromycetidae</taxon>
        <taxon>Lecanorales</taxon>
        <taxon>Lecanorineae</taxon>
        <taxon>Ramalinaceae</taxon>
        <taxon>Ramalina</taxon>
    </lineage>
</organism>
<evidence type="ECO:0000256" key="9">
    <source>
        <dbReference type="ARBA" id="ARBA00023134"/>
    </source>
</evidence>
<keyword evidence="9" id="KW-0342">GTP-binding</keyword>
<protein>
    <recommendedName>
        <fullName evidence="4">uracil phosphoribosyltransferase</fullName>
        <ecNumber evidence="4">2.4.2.9</ecNumber>
    </recommendedName>
</protein>
<dbReference type="EC" id="2.4.2.9" evidence="4"/>
<evidence type="ECO:0000256" key="8">
    <source>
        <dbReference type="ARBA" id="ARBA00022741"/>
    </source>
</evidence>
<dbReference type="AlphaFoldDB" id="A0AA43QN13"/>
<dbReference type="InterPro" id="IPR000836">
    <property type="entry name" value="PRTase_dom"/>
</dbReference>
<evidence type="ECO:0000313" key="12">
    <source>
        <dbReference type="Proteomes" id="UP001161017"/>
    </source>
</evidence>
<proteinExistence type="inferred from homology"/>
<accession>A0AA43QN13</accession>
<dbReference type="GO" id="GO:0004845">
    <property type="term" value="F:uracil phosphoribosyltransferase activity"/>
    <property type="evidence" value="ECO:0007669"/>
    <property type="project" value="UniProtKB-EC"/>
</dbReference>
<dbReference type="CDD" id="cd06223">
    <property type="entry name" value="PRTases_typeI"/>
    <property type="match status" value="1"/>
</dbReference>
<comment type="similarity">
    <text evidence="3">Belongs to the UPRTase family.</text>
</comment>
<feature type="domain" description="Phosphoribosyltransferase" evidence="10">
    <location>
        <begin position="41"/>
        <end position="219"/>
    </location>
</feature>
<dbReference type="EMBL" id="JAPUFD010000009">
    <property type="protein sequence ID" value="MDI1489463.1"/>
    <property type="molecule type" value="Genomic_DNA"/>
</dbReference>
<dbReference type="Gene3D" id="3.40.50.2020">
    <property type="match status" value="1"/>
</dbReference>
<evidence type="ECO:0000256" key="3">
    <source>
        <dbReference type="ARBA" id="ARBA00009516"/>
    </source>
</evidence>
<keyword evidence="6" id="KW-0328">Glycosyltransferase</keyword>